<feature type="region of interest" description="Disordered" evidence="6">
    <location>
        <begin position="483"/>
        <end position="587"/>
    </location>
</feature>
<feature type="region of interest" description="Disordered" evidence="6">
    <location>
        <begin position="1"/>
        <end position="26"/>
    </location>
</feature>
<evidence type="ECO:0000313" key="8">
    <source>
        <dbReference type="WBParaSite" id="Pan_g6087.t1"/>
    </source>
</evidence>
<feature type="region of interest" description="Disordered" evidence="6">
    <location>
        <begin position="43"/>
        <end position="73"/>
    </location>
</feature>
<dbReference type="AlphaFoldDB" id="A0A7E4W114"/>
<feature type="region of interest" description="Disordered" evidence="6">
    <location>
        <begin position="87"/>
        <end position="118"/>
    </location>
</feature>
<reference evidence="7" key="1">
    <citation type="journal article" date="2013" name="Genetics">
        <title>The draft genome and transcriptome of Panagrellus redivivus are shaped by the harsh demands of a free-living lifestyle.</title>
        <authorList>
            <person name="Srinivasan J."/>
            <person name="Dillman A.R."/>
            <person name="Macchietto M.G."/>
            <person name="Heikkinen L."/>
            <person name="Lakso M."/>
            <person name="Fracchia K.M."/>
            <person name="Antoshechkin I."/>
            <person name="Mortazavi A."/>
            <person name="Wong G."/>
            <person name="Sternberg P.W."/>
        </authorList>
    </citation>
    <scope>NUCLEOTIDE SEQUENCE [LARGE SCALE GENOMIC DNA]</scope>
    <source>
        <strain evidence="7">MT8872</strain>
    </source>
</reference>
<proteinExistence type="inferred from homology"/>
<dbReference type="GO" id="GO:0005669">
    <property type="term" value="C:transcription factor TFIID complex"/>
    <property type="evidence" value="ECO:0007669"/>
    <property type="project" value="TreeGrafter"/>
</dbReference>
<protein>
    <submittedName>
        <fullName evidence="8">Trithorax group protein osa</fullName>
    </submittedName>
</protein>
<keyword evidence="7" id="KW-1185">Reference proteome</keyword>
<dbReference type="GO" id="GO:0016251">
    <property type="term" value="F:RNA polymerase II general transcription initiation factor activity"/>
    <property type="evidence" value="ECO:0007669"/>
    <property type="project" value="TreeGrafter"/>
</dbReference>
<accession>A0A7E4W114</accession>
<evidence type="ECO:0000256" key="1">
    <source>
        <dbReference type="ARBA" id="ARBA00004123"/>
    </source>
</evidence>
<dbReference type="GO" id="GO:0000124">
    <property type="term" value="C:SAGA complex"/>
    <property type="evidence" value="ECO:0007669"/>
    <property type="project" value="TreeGrafter"/>
</dbReference>
<keyword evidence="3" id="KW-0804">Transcription</keyword>
<comment type="subcellular location">
    <subcellularLocation>
        <location evidence="1">Nucleus</location>
    </subcellularLocation>
</comment>
<feature type="compositionally biased region" description="Pro residues" evidence="6">
    <location>
        <begin position="405"/>
        <end position="418"/>
    </location>
</feature>
<evidence type="ECO:0000256" key="6">
    <source>
        <dbReference type="SAM" id="MobiDB-lite"/>
    </source>
</evidence>
<name>A0A7E4W114_PANRE</name>
<feature type="compositionally biased region" description="Polar residues" evidence="6">
    <location>
        <begin position="525"/>
        <end position="539"/>
    </location>
</feature>
<evidence type="ECO:0000256" key="2">
    <source>
        <dbReference type="ARBA" id="ARBA00023015"/>
    </source>
</evidence>
<dbReference type="PANTHER" id="PTHR21242:SF0">
    <property type="entry name" value="TRANSCRIPTION INITIATION FACTOR TFIID SUBUNIT 10"/>
    <property type="match status" value="1"/>
</dbReference>
<dbReference type="WBParaSite" id="Pan_g6087.t1">
    <property type="protein sequence ID" value="Pan_g6087.t1"/>
    <property type="gene ID" value="Pan_g6087"/>
</dbReference>
<dbReference type="InterPro" id="IPR003923">
    <property type="entry name" value="TAF10"/>
</dbReference>
<reference evidence="8" key="2">
    <citation type="submission" date="2020-10" db="UniProtKB">
        <authorList>
            <consortium name="WormBaseParasite"/>
        </authorList>
    </citation>
    <scope>IDENTIFICATION</scope>
</reference>
<keyword evidence="4" id="KW-0539">Nucleus</keyword>
<evidence type="ECO:0000313" key="7">
    <source>
        <dbReference type="Proteomes" id="UP000492821"/>
    </source>
</evidence>
<evidence type="ECO:0000256" key="4">
    <source>
        <dbReference type="ARBA" id="ARBA00023242"/>
    </source>
</evidence>
<evidence type="ECO:0000256" key="5">
    <source>
        <dbReference type="ARBA" id="ARBA00025730"/>
    </source>
</evidence>
<comment type="similarity">
    <text evidence="5">Belongs to the TAF10 family.</text>
</comment>
<feature type="compositionally biased region" description="Pro residues" evidence="6">
    <location>
        <begin position="46"/>
        <end position="60"/>
    </location>
</feature>
<dbReference type="GO" id="GO:0006367">
    <property type="term" value="P:transcription initiation at RNA polymerase II promoter"/>
    <property type="evidence" value="ECO:0007669"/>
    <property type="project" value="TreeGrafter"/>
</dbReference>
<dbReference type="Proteomes" id="UP000492821">
    <property type="component" value="Unassembled WGS sequence"/>
</dbReference>
<feature type="compositionally biased region" description="Polar residues" evidence="6">
    <location>
        <begin position="489"/>
        <end position="499"/>
    </location>
</feature>
<organism evidence="7 8">
    <name type="scientific">Panagrellus redivivus</name>
    <name type="common">Microworm</name>
    <dbReference type="NCBI Taxonomy" id="6233"/>
    <lineage>
        <taxon>Eukaryota</taxon>
        <taxon>Metazoa</taxon>
        <taxon>Ecdysozoa</taxon>
        <taxon>Nematoda</taxon>
        <taxon>Chromadorea</taxon>
        <taxon>Rhabditida</taxon>
        <taxon>Tylenchina</taxon>
        <taxon>Panagrolaimomorpha</taxon>
        <taxon>Panagrolaimoidea</taxon>
        <taxon>Panagrolaimidae</taxon>
        <taxon>Panagrellus</taxon>
    </lineage>
</organism>
<feature type="region of interest" description="Disordered" evidence="6">
    <location>
        <begin position="405"/>
        <end position="424"/>
    </location>
</feature>
<dbReference type="PANTHER" id="PTHR21242">
    <property type="entry name" value="TRANSCRIPTION INITIATION FACTOR TFIID SUBUNIT 10"/>
    <property type="match status" value="1"/>
</dbReference>
<dbReference type="Pfam" id="PF03540">
    <property type="entry name" value="TAF10"/>
    <property type="match status" value="1"/>
</dbReference>
<keyword evidence="2" id="KW-0805">Transcription regulation</keyword>
<feature type="region of interest" description="Disordered" evidence="6">
    <location>
        <begin position="431"/>
        <end position="454"/>
    </location>
</feature>
<evidence type="ECO:0000256" key="3">
    <source>
        <dbReference type="ARBA" id="ARBA00023163"/>
    </source>
</evidence>
<dbReference type="GO" id="GO:1990841">
    <property type="term" value="F:promoter-specific chromatin binding"/>
    <property type="evidence" value="ECO:0007669"/>
    <property type="project" value="TreeGrafter"/>
</dbReference>
<sequence length="722" mass="80165">MNGYGYQPASDLNPYHKAPVRNANGYDGDARQLLHVRAQQQLLPQGLPPNDPRLPPPQNPPGMCYDADQSSHVRAPQLPSQKFAYQEYQQRQTGPMNQQSQFCAPNSNNAGQSNHTAHWNQAGPFAYQERQPEPLNQQQNPCSGRDPTQMNYNTGIPSRASTAFSDPTPVRQCEFHEHRKEPMNRQNPYSGQVLPSWYVNKASQSSHVNSVKLSPLFGGQFRYQERQNTSSPMSQQRQIRGWVTTGSPSNPKICPVVASKGRVPPDQVSAQQPVPGEFLTLLKEDEDDETEPAKPQNPYPFAEQYEHQQRQNAMMKPQNLLCGHNPGGDKSSCISAPVEVPKRPWWDDADVPSTNTAPTAPLTINFGNYKWEMVLSEGGDQSSQSNAPEQFPIVTLRMLPMNTPPTAPTPPNKLPAPTRPIFRPDYARPSVLRPRPEPKLLPAPPGASLTTTPPRTVVSSDLNVVAQQAFLKDRTVPTVPNPLIIRSARPNSTTGTTLASKRKTARRNSITTIVKPPKRRKTRRNSIAATTTARPNSVTGIKKLPNPEVDLHNPFIEAEPDLQNSADVTTSPSREPTPPRKNARRTSKIVEEMRARWTCISTSVPTTKQEIRRMHEIPPVKDTPADRFNNLIADLHRFEPVIPDAASRYILTRHGISPAPENEICTRLLGVAAQKVVTDILADAITVSRKCGLGQRTRGKKEVKHTLTETLINEVLGELGDL</sequence>